<name>A0AAW5K6V6_9BACT</name>
<dbReference type="RefSeq" id="WP_008708573.1">
    <property type="nucleotide sequence ID" value="NZ_CABKQM010000001.1"/>
</dbReference>
<dbReference type="EMBL" id="JANFYT010000007">
    <property type="protein sequence ID" value="MCQ4813704.1"/>
    <property type="molecule type" value="Genomic_DNA"/>
</dbReference>
<evidence type="ECO:0000313" key="3">
    <source>
        <dbReference type="Proteomes" id="UP001205919"/>
    </source>
</evidence>
<protein>
    <submittedName>
        <fullName evidence="2">Ethanolamine ammonia-lyase reactivating factor EutA</fullName>
    </submittedName>
</protein>
<dbReference type="SUPFAM" id="SSF53067">
    <property type="entry name" value="Actin-like ATPase domain"/>
    <property type="match status" value="2"/>
</dbReference>
<gene>
    <name evidence="2" type="ORF">NE630_04595</name>
</gene>
<reference evidence="2 3" key="1">
    <citation type="submission" date="2022-06" db="EMBL/GenBank/DDBJ databases">
        <title>Isolation of gut microbiota from human fecal samples.</title>
        <authorList>
            <person name="Pamer E.G."/>
            <person name="Barat B."/>
            <person name="Waligurski E."/>
            <person name="Medina S."/>
            <person name="Paddock L."/>
            <person name="Mostad J."/>
        </authorList>
    </citation>
    <scope>NUCLEOTIDE SEQUENCE [LARGE SCALE GENOMIC DNA]</scope>
    <source>
        <strain evidence="2 3">DFI.9.90</strain>
    </source>
</reference>
<proteinExistence type="predicted"/>
<keyword evidence="3" id="KW-1185">Reference proteome</keyword>
<dbReference type="Gene3D" id="3.30.420.40">
    <property type="match status" value="1"/>
</dbReference>
<dbReference type="PANTHER" id="PTHR30005">
    <property type="entry name" value="EXOPOLYPHOSPHATASE"/>
    <property type="match status" value="1"/>
</dbReference>
<dbReference type="CDD" id="cd24006">
    <property type="entry name" value="ASKHA_NBD_PPX_GppA"/>
    <property type="match status" value="1"/>
</dbReference>
<dbReference type="InterPro" id="IPR050273">
    <property type="entry name" value="GppA/Ppx_hydrolase"/>
</dbReference>
<dbReference type="AlphaFoldDB" id="A0AAW5K6V6"/>
<organism evidence="2 3">
    <name type="scientific">Cloacibacillus evryensis</name>
    <dbReference type="NCBI Taxonomy" id="508460"/>
    <lineage>
        <taxon>Bacteria</taxon>
        <taxon>Thermotogati</taxon>
        <taxon>Synergistota</taxon>
        <taxon>Synergistia</taxon>
        <taxon>Synergistales</taxon>
        <taxon>Synergistaceae</taxon>
        <taxon>Cloacibacillus</taxon>
    </lineage>
</organism>
<dbReference type="PANTHER" id="PTHR30005:SF0">
    <property type="entry name" value="RETROGRADE REGULATION PROTEIN 2"/>
    <property type="match status" value="1"/>
</dbReference>
<evidence type="ECO:0000313" key="2">
    <source>
        <dbReference type="EMBL" id="MCQ4813704.1"/>
    </source>
</evidence>
<dbReference type="InterPro" id="IPR043129">
    <property type="entry name" value="ATPase_NBD"/>
</dbReference>
<evidence type="ECO:0000259" key="1">
    <source>
        <dbReference type="Pfam" id="PF02541"/>
    </source>
</evidence>
<dbReference type="Proteomes" id="UP001205919">
    <property type="component" value="Unassembled WGS sequence"/>
</dbReference>
<dbReference type="Gene3D" id="3.30.420.150">
    <property type="entry name" value="Exopolyphosphatase. Domain 2"/>
    <property type="match status" value="1"/>
</dbReference>
<accession>A0AAW5K6V6</accession>
<sequence>MRDMNTIAALDIGSNAVRFLICNIEESCDAKKCRKVAFLRVPVRLGEDVFTEGRISSRRRALLCEAMQGFAHLMKTFDVKDYRACATSAMREAKNGGEVLEEIREKSGISVEVISGLEEAEIIYAAGVPTAGGENWKDSLHIDVGGGSTEIVVYAGGRVAESHSFRLGTVRMLKNAVKEEEKELFKSELRKIGDKYQNLRMIGSGGNINKAQKLLNKRVGEPLNFVELRMLYDTLKKMTFEERIKNFKLNPYRADVIIPALKIFLTVSKLCRAPTIIVPQVGLVDGIISILHAKQSVKNR</sequence>
<dbReference type="InterPro" id="IPR003695">
    <property type="entry name" value="Ppx_GppA_N"/>
</dbReference>
<dbReference type="GeneID" id="95754928"/>
<dbReference type="Pfam" id="PF02541">
    <property type="entry name" value="Ppx-GppA"/>
    <property type="match status" value="1"/>
</dbReference>
<feature type="domain" description="Ppx/GppA phosphatase N-terminal" evidence="1">
    <location>
        <begin position="35"/>
        <end position="288"/>
    </location>
</feature>
<dbReference type="GO" id="GO:0016462">
    <property type="term" value="F:pyrophosphatase activity"/>
    <property type="evidence" value="ECO:0007669"/>
    <property type="project" value="TreeGrafter"/>
</dbReference>
<comment type="caution">
    <text evidence="2">The sequence shown here is derived from an EMBL/GenBank/DDBJ whole genome shotgun (WGS) entry which is preliminary data.</text>
</comment>